<comment type="caution">
    <text evidence="2">The sequence shown here is derived from an EMBL/GenBank/DDBJ whole genome shotgun (WGS) entry which is preliminary data.</text>
</comment>
<feature type="chain" id="PRO_5016373941" description="Outer membrane lipoprotein-sorting protein" evidence="1">
    <location>
        <begin position="20"/>
        <end position="218"/>
    </location>
</feature>
<organism evidence="2 3">
    <name type="scientific">Sediminitomix flava</name>
    <dbReference type="NCBI Taxonomy" id="379075"/>
    <lineage>
        <taxon>Bacteria</taxon>
        <taxon>Pseudomonadati</taxon>
        <taxon>Bacteroidota</taxon>
        <taxon>Cytophagia</taxon>
        <taxon>Cytophagales</taxon>
        <taxon>Flammeovirgaceae</taxon>
        <taxon>Sediminitomix</taxon>
    </lineage>
</organism>
<dbReference type="OrthoDB" id="1433712at2"/>
<proteinExistence type="predicted"/>
<evidence type="ECO:0008006" key="4">
    <source>
        <dbReference type="Google" id="ProtNLM"/>
    </source>
</evidence>
<evidence type="ECO:0000313" key="3">
    <source>
        <dbReference type="Proteomes" id="UP000245535"/>
    </source>
</evidence>
<sequence length="218" mass="24592">MKNLIFILTLSFLSFTSFSQEIDAVLSATKNRLDAIQSIDADVKIDIDVPHIQMPTKSAKLHYKKDKPTKLESKDFLMVPRKGLDFTLESLFKFPFITADRGLVEVDGISCRQINVIPTDSRSDFAIALLTIDTKNHRILKSEVSTKKEGSYQTVMAYANEEAIVPSAIEVNFEMDKLRIPLSFMGKNIEVDKKALKESGEIEGKIFIKISNPEVQFN</sequence>
<accession>A0A315ZA65</accession>
<evidence type="ECO:0000313" key="2">
    <source>
        <dbReference type="EMBL" id="PWJ41953.1"/>
    </source>
</evidence>
<keyword evidence="3" id="KW-1185">Reference proteome</keyword>
<dbReference type="AlphaFoldDB" id="A0A315ZA65"/>
<name>A0A315ZA65_SEDFL</name>
<protein>
    <recommendedName>
        <fullName evidence="4">Outer membrane lipoprotein-sorting protein</fullName>
    </recommendedName>
</protein>
<dbReference type="Proteomes" id="UP000245535">
    <property type="component" value="Unassembled WGS sequence"/>
</dbReference>
<feature type="signal peptide" evidence="1">
    <location>
        <begin position="1"/>
        <end position="19"/>
    </location>
</feature>
<dbReference type="RefSeq" id="WP_109618454.1">
    <property type="nucleotide sequence ID" value="NZ_QGDO01000003.1"/>
</dbReference>
<evidence type="ECO:0000256" key="1">
    <source>
        <dbReference type="SAM" id="SignalP"/>
    </source>
</evidence>
<reference evidence="2 3" key="1">
    <citation type="submission" date="2018-03" db="EMBL/GenBank/DDBJ databases">
        <title>Genomic Encyclopedia of Archaeal and Bacterial Type Strains, Phase II (KMG-II): from individual species to whole genera.</title>
        <authorList>
            <person name="Goeker M."/>
        </authorList>
    </citation>
    <scope>NUCLEOTIDE SEQUENCE [LARGE SCALE GENOMIC DNA]</scope>
    <source>
        <strain evidence="2 3">DSM 28229</strain>
    </source>
</reference>
<gene>
    <name evidence="2" type="ORF">BC781_103203</name>
</gene>
<dbReference type="EMBL" id="QGDO01000003">
    <property type="protein sequence ID" value="PWJ41953.1"/>
    <property type="molecule type" value="Genomic_DNA"/>
</dbReference>
<keyword evidence="1" id="KW-0732">Signal</keyword>